<protein>
    <recommendedName>
        <fullName evidence="3">TfoX N-terminal domain-containing protein</fullName>
    </recommendedName>
</protein>
<dbReference type="EMBL" id="FNPZ01000004">
    <property type="protein sequence ID" value="SDZ41470.1"/>
    <property type="molecule type" value="Genomic_DNA"/>
</dbReference>
<dbReference type="Proteomes" id="UP000198891">
    <property type="component" value="Unassembled WGS sequence"/>
</dbReference>
<dbReference type="STRING" id="381665.SAMN05216554_3701"/>
<sequence>MVNELANEAYELLTITLRDEDGVAVTPDGLLVHGKLFAFRDGDDLVVELPEARSTDLKTRGVAEVFEGGGRPLRDWVRVSDVQLWPELAGEAHEFIGEPPVGGQS</sequence>
<dbReference type="AlphaFoldDB" id="A0A1H3SUP1"/>
<accession>A0A1H3SUP1</accession>
<organism evidence="1 2">
    <name type="scientific">Herbiconiux ginsengi</name>
    <dbReference type="NCBI Taxonomy" id="381665"/>
    <lineage>
        <taxon>Bacteria</taxon>
        <taxon>Bacillati</taxon>
        <taxon>Actinomycetota</taxon>
        <taxon>Actinomycetes</taxon>
        <taxon>Micrococcales</taxon>
        <taxon>Microbacteriaceae</taxon>
        <taxon>Herbiconiux</taxon>
    </lineage>
</organism>
<keyword evidence="2" id="KW-1185">Reference proteome</keyword>
<name>A0A1H3SUP1_9MICO</name>
<proteinExistence type="predicted"/>
<dbReference type="OrthoDB" id="5005866at2"/>
<evidence type="ECO:0008006" key="3">
    <source>
        <dbReference type="Google" id="ProtNLM"/>
    </source>
</evidence>
<evidence type="ECO:0000313" key="1">
    <source>
        <dbReference type="EMBL" id="SDZ41470.1"/>
    </source>
</evidence>
<reference evidence="1 2" key="1">
    <citation type="submission" date="2016-10" db="EMBL/GenBank/DDBJ databases">
        <authorList>
            <person name="de Groot N.N."/>
        </authorList>
    </citation>
    <scope>NUCLEOTIDE SEQUENCE [LARGE SCALE GENOMIC DNA]</scope>
    <source>
        <strain evidence="1 2">CGMCC 4.3491</strain>
    </source>
</reference>
<gene>
    <name evidence="1" type="ORF">SAMN05216554_3701</name>
</gene>
<evidence type="ECO:0000313" key="2">
    <source>
        <dbReference type="Proteomes" id="UP000198891"/>
    </source>
</evidence>
<dbReference type="RefSeq" id="WP_092556552.1">
    <property type="nucleotide sequence ID" value="NZ_FNPZ01000004.1"/>
</dbReference>